<dbReference type="Pfam" id="PF00144">
    <property type="entry name" value="Beta-lactamase"/>
    <property type="match status" value="1"/>
</dbReference>
<dbReference type="InterPro" id="IPR050789">
    <property type="entry name" value="Diverse_Enzym_Activities"/>
</dbReference>
<organism evidence="2">
    <name type="scientific">marine metagenome</name>
    <dbReference type="NCBI Taxonomy" id="408172"/>
    <lineage>
        <taxon>unclassified sequences</taxon>
        <taxon>metagenomes</taxon>
        <taxon>ecological metagenomes</taxon>
    </lineage>
</organism>
<reference evidence="2" key="1">
    <citation type="submission" date="2018-05" db="EMBL/GenBank/DDBJ databases">
        <authorList>
            <person name="Lanie J.A."/>
            <person name="Ng W.-L."/>
            <person name="Kazmierczak K.M."/>
            <person name="Andrzejewski T.M."/>
            <person name="Davidsen T.M."/>
            <person name="Wayne K.J."/>
            <person name="Tettelin H."/>
            <person name="Glass J.I."/>
            <person name="Rusch D."/>
            <person name="Podicherti R."/>
            <person name="Tsui H.-C.T."/>
            <person name="Winkler M.E."/>
        </authorList>
    </citation>
    <scope>NUCLEOTIDE SEQUENCE</scope>
</reference>
<sequence length="413" mass="46362">MDVYEPEKLGFCHQRLNRIEPRLNTYIDNGDIAGISTLVARRGQIVHRSLIGLMNTKVDTPISTNAIFRVYSMTKPIICTALMMLHEEGRFHLDQPLSQYLPQFTNQKVLEIDGDKEKLVPVLREISIKDLFTHTSGLSYTFLADAVAKKYRASGLLTDASVSLSDTVQSIADHPLLFHPGERWHYSVSIDVLAHLLEVISNCPLSDFLQDRVFEPLGMDQSGFKVETAQTSNIVDIFGNIDLLGKDVGFDELISATMTEPNKLLDLTNTYPYDNPNHARGGHGLFMTIDDYFRFAQMLLNGGELDGNRVLGRKTVELMNCNHLPLTLLPFGLNDLVMWPGYGFGLGSRVCIDPAQTNLTGSVGEFGWAGAAKTYYWVDPREKIIGIFMSQRLSYFQVPERDFQALVYQALVD</sequence>
<dbReference type="PANTHER" id="PTHR43283:SF3">
    <property type="entry name" value="BETA-LACTAMASE FAMILY PROTEIN (AFU_ORTHOLOGUE AFUA_5G07500)"/>
    <property type="match status" value="1"/>
</dbReference>
<name>A0A381WD00_9ZZZZ</name>
<accession>A0A381WD00</accession>
<dbReference type="PANTHER" id="PTHR43283">
    <property type="entry name" value="BETA-LACTAMASE-RELATED"/>
    <property type="match status" value="1"/>
</dbReference>
<evidence type="ECO:0000313" key="2">
    <source>
        <dbReference type="EMBL" id="SVA50191.1"/>
    </source>
</evidence>
<evidence type="ECO:0000259" key="1">
    <source>
        <dbReference type="Pfam" id="PF00144"/>
    </source>
</evidence>
<dbReference type="EMBL" id="UINC01011363">
    <property type="protein sequence ID" value="SVA50191.1"/>
    <property type="molecule type" value="Genomic_DNA"/>
</dbReference>
<dbReference type="SUPFAM" id="SSF56601">
    <property type="entry name" value="beta-lactamase/transpeptidase-like"/>
    <property type="match status" value="1"/>
</dbReference>
<gene>
    <name evidence="2" type="ORF">METZ01_LOCUS103045</name>
</gene>
<protein>
    <recommendedName>
        <fullName evidence="1">Beta-lactamase-related domain-containing protein</fullName>
    </recommendedName>
</protein>
<dbReference type="Gene3D" id="3.40.710.10">
    <property type="entry name" value="DD-peptidase/beta-lactamase superfamily"/>
    <property type="match status" value="1"/>
</dbReference>
<dbReference type="AlphaFoldDB" id="A0A381WD00"/>
<feature type="domain" description="Beta-lactamase-related" evidence="1">
    <location>
        <begin position="26"/>
        <end position="397"/>
    </location>
</feature>
<dbReference type="InterPro" id="IPR012338">
    <property type="entry name" value="Beta-lactam/transpept-like"/>
</dbReference>
<proteinExistence type="predicted"/>
<dbReference type="InterPro" id="IPR001466">
    <property type="entry name" value="Beta-lactam-related"/>
</dbReference>